<evidence type="ECO:0000256" key="5">
    <source>
        <dbReference type="ARBA" id="ARBA00035492"/>
    </source>
</evidence>
<dbReference type="PANTHER" id="PTHR15892">
    <property type="entry name" value="MITOCHONDRIAL RIBOSOMAL PROTEIN L30"/>
    <property type="match status" value="1"/>
</dbReference>
<dbReference type="GO" id="GO:0022625">
    <property type="term" value="C:cytosolic large ribosomal subunit"/>
    <property type="evidence" value="ECO:0007669"/>
    <property type="project" value="TreeGrafter"/>
</dbReference>
<evidence type="ECO:0000256" key="3">
    <source>
        <dbReference type="ARBA" id="ARBA00022980"/>
    </source>
</evidence>
<gene>
    <name evidence="8" type="ORF">ENT60_00790</name>
    <name evidence="7" type="ORF">ENU28_02790</name>
</gene>
<evidence type="ECO:0000256" key="4">
    <source>
        <dbReference type="ARBA" id="ARBA00023274"/>
    </source>
</evidence>
<feature type="domain" description="Large ribosomal subunit protein uL30-like ferredoxin-like fold" evidence="6">
    <location>
        <begin position="4"/>
        <end position="54"/>
    </location>
</feature>
<comment type="subunit">
    <text evidence="2">Part of the 50S ribosomal subunit.</text>
</comment>
<dbReference type="GO" id="GO:0006412">
    <property type="term" value="P:translation"/>
    <property type="evidence" value="ECO:0007669"/>
    <property type="project" value="InterPro"/>
</dbReference>
<comment type="similarity">
    <text evidence="1">Belongs to the universal ribosomal protein uL30 family.</text>
</comment>
<organism evidence="8">
    <name type="scientific">candidate division WOR-3 bacterium</name>
    <dbReference type="NCBI Taxonomy" id="2052148"/>
    <lineage>
        <taxon>Bacteria</taxon>
        <taxon>Bacteria division WOR-3</taxon>
    </lineage>
</organism>
<evidence type="ECO:0000313" key="8">
    <source>
        <dbReference type="EMBL" id="HGU47087.1"/>
    </source>
</evidence>
<proteinExistence type="inferred from homology"/>
<dbReference type="PIRSF" id="PIRSF002211">
    <property type="entry name" value="Ribosomal_L30_bac-type"/>
    <property type="match status" value="1"/>
</dbReference>
<dbReference type="SUPFAM" id="SSF55129">
    <property type="entry name" value="Ribosomal protein L30p/L7e"/>
    <property type="match status" value="1"/>
</dbReference>
<dbReference type="PANTHER" id="PTHR15892:SF2">
    <property type="entry name" value="LARGE RIBOSOMAL SUBUNIT PROTEIN UL30M"/>
    <property type="match status" value="1"/>
</dbReference>
<dbReference type="NCBIfam" id="TIGR01308">
    <property type="entry name" value="rpmD_bact"/>
    <property type="match status" value="1"/>
</dbReference>
<sequence>MKKIKVKLVKSLIDQKETHKRTVRALGLRKLNSENILPDNPQIRGMINKVKHLIEWEEIEE</sequence>
<evidence type="ECO:0000256" key="1">
    <source>
        <dbReference type="ARBA" id="ARBA00007594"/>
    </source>
</evidence>
<keyword evidence="3 8" id="KW-0689">Ribosomal protein</keyword>
<protein>
    <recommendedName>
        <fullName evidence="5">50S ribosomal protein L30</fullName>
    </recommendedName>
</protein>
<accession>A0A7C4VYK8</accession>
<dbReference type="InterPro" id="IPR005996">
    <property type="entry name" value="Ribosomal_uL30_bac-type"/>
</dbReference>
<keyword evidence="4" id="KW-0687">Ribonucleoprotein</keyword>
<dbReference type="EMBL" id="DTBX01000098">
    <property type="protein sequence ID" value="HGQ55375.1"/>
    <property type="molecule type" value="Genomic_DNA"/>
</dbReference>
<dbReference type="AlphaFoldDB" id="A0A7C4VYK8"/>
<comment type="caution">
    <text evidence="8">The sequence shown here is derived from an EMBL/GenBank/DDBJ whole genome shotgun (WGS) entry which is preliminary data.</text>
</comment>
<evidence type="ECO:0000313" key="7">
    <source>
        <dbReference type="EMBL" id="HGQ55375.1"/>
    </source>
</evidence>
<evidence type="ECO:0000259" key="6">
    <source>
        <dbReference type="Pfam" id="PF00327"/>
    </source>
</evidence>
<dbReference type="GO" id="GO:0003735">
    <property type="term" value="F:structural constituent of ribosome"/>
    <property type="evidence" value="ECO:0007669"/>
    <property type="project" value="InterPro"/>
</dbReference>
<dbReference type="Pfam" id="PF00327">
    <property type="entry name" value="Ribosomal_L30"/>
    <property type="match status" value="1"/>
</dbReference>
<evidence type="ECO:0000256" key="2">
    <source>
        <dbReference type="ARBA" id="ARBA00011838"/>
    </source>
</evidence>
<dbReference type="InterPro" id="IPR016082">
    <property type="entry name" value="Ribosomal_uL30_ferredoxin-like"/>
</dbReference>
<dbReference type="InterPro" id="IPR036919">
    <property type="entry name" value="Ribo_uL30_ferredoxin-like_sf"/>
</dbReference>
<dbReference type="EMBL" id="DSZH01000039">
    <property type="protein sequence ID" value="HGU47087.1"/>
    <property type="molecule type" value="Genomic_DNA"/>
</dbReference>
<dbReference type="Gene3D" id="3.30.1390.20">
    <property type="entry name" value="Ribosomal protein L30, ferredoxin-like fold domain"/>
    <property type="match status" value="1"/>
</dbReference>
<dbReference type="HAMAP" id="MF_01371_B">
    <property type="entry name" value="Ribosomal_uL30_B"/>
    <property type="match status" value="1"/>
</dbReference>
<reference evidence="8" key="1">
    <citation type="journal article" date="2020" name="mSystems">
        <title>Genome- and Community-Level Interaction Insights into Carbon Utilization and Element Cycling Functions of Hydrothermarchaeota in Hydrothermal Sediment.</title>
        <authorList>
            <person name="Zhou Z."/>
            <person name="Liu Y."/>
            <person name="Xu W."/>
            <person name="Pan J."/>
            <person name="Luo Z.H."/>
            <person name="Li M."/>
        </authorList>
    </citation>
    <scope>NUCLEOTIDE SEQUENCE [LARGE SCALE GENOMIC DNA]</scope>
    <source>
        <strain evidence="8">SpSt-594</strain>
        <strain evidence="7">SpSt-655</strain>
    </source>
</reference>
<name>A0A7C4VYK8_UNCW3</name>
<dbReference type="CDD" id="cd01658">
    <property type="entry name" value="Ribosomal_L30"/>
    <property type="match status" value="1"/>
</dbReference>